<name>A0AAN0JZ98_AMPQE</name>
<accession>A0AAN0JZ98</accession>
<evidence type="ECO:0000256" key="1">
    <source>
        <dbReference type="SAM" id="SignalP"/>
    </source>
</evidence>
<dbReference type="GO" id="GO:0006457">
    <property type="term" value="P:protein folding"/>
    <property type="evidence" value="ECO:0007669"/>
    <property type="project" value="TreeGrafter"/>
</dbReference>
<reference evidence="4" key="1">
    <citation type="journal article" date="2010" name="Nature">
        <title>The Amphimedon queenslandica genome and the evolution of animal complexity.</title>
        <authorList>
            <person name="Srivastava M."/>
            <person name="Simakov O."/>
            <person name="Chapman J."/>
            <person name="Fahey B."/>
            <person name="Gauthier M.E."/>
            <person name="Mitros T."/>
            <person name="Richards G.S."/>
            <person name="Conaco C."/>
            <person name="Dacre M."/>
            <person name="Hellsten U."/>
            <person name="Larroux C."/>
            <person name="Putnam N.H."/>
            <person name="Stanke M."/>
            <person name="Adamska M."/>
            <person name="Darling A."/>
            <person name="Degnan S.M."/>
            <person name="Oakley T.H."/>
            <person name="Plachetzki D.C."/>
            <person name="Zhai Y."/>
            <person name="Adamski M."/>
            <person name="Calcino A."/>
            <person name="Cummins S.F."/>
            <person name="Goodstein D.M."/>
            <person name="Harris C."/>
            <person name="Jackson D.J."/>
            <person name="Leys S.P."/>
            <person name="Shu S."/>
            <person name="Woodcroft B.J."/>
            <person name="Vervoort M."/>
            <person name="Kosik K.S."/>
            <person name="Manning G."/>
            <person name="Degnan B.M."/>
            <person name="Rokhsar D.S."/>
        </authorList>
    </citation>
    <scope>NUCLEOTIDE SEQUENCE [LARGE SCALE GENOMIC DNA]</scope>
</reference>
<organism evidence="3 4">
    <name type="scientific">Amphimedon queenslandica</name>
    <name type="common">Sponge</name>
    <dbReference type="NCBI Taxonomy" id="400682"/>
    <lineage>
        <taxon>Eukaryota</taxon>
        <taxon>Metazoa</taxon>
        <taxon>Porifera</taxon>
        <taxon>Demospongiae</taxon>
        <taxon>Heteroscleromorpha</taxon>
        <taxon>Haplosclerida</taxon>
        <taxon>Niphatidae</taxon>
        <taxon>Amphimedon</taxon>
    </lineage>
</organism>
<dbReference type="EnsemblMetazoa" id="XM_020006690.1">
    <property type="protein sequence ID" value="XP_019862249.1"/>
    <property type="gene ID" value="LOC109590818"/>
</dbReference>
<evidence type="ECO:0000259" key="2">
    <source>
        <dbReference type="Pfam" id="PF00085"/>
    </source>
</evidence>
<dbReference type="Gene3D" id="3.40.30.10">
    <property type="entry name" value="Glutaredoxin"/>
    <property type="match status" value="1"/>
</dbReference>
<dbReference type="PANTHER" id="PTHR46295:SF1">
    <property type="entry name" value="ENDOPLASMIC RETICULUM RESIDENT PROTEIN 44"/>
    <property type="match status" value="1"/>
</dbReference>
<dbReference type="GeneID" id="109590818"/>
<dbReference type="Proteomes" id="UP000007879">
    <property type="component" value="Unassembled WGS sequence"/>
</dbReference>
<dbReference type="InterPro" id="IPR036249">
    <property type="entry name" value="Thioredoxin-like_sf"/>
</dbReference>
<sequence>MAVVSHSLGLIFILFLEFLACNGDAEFLSRSNMEQFKAGKKLMLINFYADWCRYSAALKPVYDKAADQVAAETVSITFDASALSSAQALWKGSGYFYGPVIRLWVAIFTAG</sequence>
<dbReference type="SUPFAM" id="SSF52833">
    <property type="entry name" value="Thioredoxin-like"/>
    <property type="match status" value="1"/>
</dbReference>
<dbReference type="GO" id="GO:0005793">
    <property type="term" value="C:endoplasmic reticulum-Golgi intermediate compartment"/>
    <property type="evidence" value="ECO:0007669"/>
    <property type="project" value="TreeGrafter"/>
</dbReference>
<dbReference type="GO" id="GO:0005789">
    <property type="term" value="C:endoplasmic reticulum membrane"/>
    <property type="evidence" value="ECO:0007669"/>
    <property type="project" value="TreeGrafter"/>
</dbReference>
<dbReference type="AlphaFoldDB" id="A0AAN0JZ98"/>
<dbReference type="Pfam" id="PF00085">
    <property type="entry name" value="Thioredoxin"/>
    <property type="match status" value="1"/>
</dbReference>
<reference evidence="3" key="2">
    <citation type="submission" date="2024-06" db="UniProtKB">
        <authorList>
            <consortium name="EnsemblMetazoa"/>
        </authorList>
    </citation>
    <scope>IDENTIFICATION</scope>
</reference>
<dbReference type="InterPro" id="IPR013766">
    <property type="entry name" value="Thioredoxin_domain"/>
</dbReference>
<dbReference type="GO" id="GO:0003756">
    <property type="term" value="F:protein disulfide isomerase activity"/>
    <property type="evidence" value="ECO:0007669"/>
    <property type="project" value="TreeGrafter"/>
</dbReference>
<dbReference type="InterPro" id="IPR052643">
    <property type="entry name" value="ERP44"/>
</dbReference>
<dbReference type="KEGG" id="aqu:109590818"/>
<keyword evidence="1" id="KW-0732">Signal</keyword>
<keyword evidence="4" id="KW-1185">Reference proteome</keyword>
<dbReference type="RefSeq" id="XP_019862249.1">
    <property type="nucleotide sequence ID" value="XM_020006690.1"/>
</dbReference>
<evidence type="ECO:0000313" key="4">
    <source>
        <dbReference type="Proteomes" id="UP000007879"/>
    </source>
</evidence>
<feature type="signal peptide" evidence="1">
    <location>
        <begin position="1"/>
        <end position="25"/>
    </location>
</feature>
<dbReference type="PANTHER" id="PTHR46295">
    <property type="entry name" value="ENDOPLASMIC RETICULUM RESIDENT PROTEIN 44"/>
    <property type="match status" value="1"/>
</dbReference>
<protein>
    <recommendedName>
        <fullName evidence="2">Thioredoxin domain-containing protein</fullName>
    </recommendedName>
</protein>
<evidence type="ECO:0000313" key="3">
    <source>
        <dbReference type="EnsemblMetazoa" id="XP_019862249.1"/>
    </source>
</evidence>
<feature type="domain" description="Thioredoxin" evidence="2">
    <location>
        <begin position="35"/>
        <end position="82"/>
    </location>
</feature>
<feature type="chain" id="PRO_5043002711" description="Thioredoxin domain-containing protein" evidence="1">
    <location>
        <begin position="26"/>
        <end position="111"/>
    </location>
</feature>
<proteinExistence type="predicted"/>